<dbReference type="PATRIC" id="fig|1339316.3.peg.3659"/>
<dbReference type="InterPro" id="IPR050155">
    <property type="entry name" value="HAD-like_hydrolase_sf"/>
</dbReference>
<dbReference type="GO" id="GO:0008967">
    <property type="term" value="F:phosphoglycolate phosphatase activity"/>
    <property type="evidence" value="ECO:0007669"/>
    <property type="project" value="TreeGrafter"/>
</dbReference>
<dbReference type="SUPFAM" id="SSF56784">
    <property type="entry name" value="HAD-like"/>
    <property type="match status" value="1"/>
</dbReference>
<dbReference type="SFLD" id="SFLDS00003">
    <property type="entry name" value="Haloacid_Dehalogenase"/>
    <property type="match status" value="1"/>
</dbReference>
<evidence type="ECO:0000313" key="2">
    <source>
        <dbReference type="Proteomes" id="UP000020773"/>
    </source>
</evidence>
<reference evidence="1 2" key="1">
    <citation type="submission" date="2014-02" db="EMBL/GenBank/DDBJ databases">
        <authorList>
            <person name="Sears C."/>
            <person name="Carroll K."/>
            <person name="Sack B.R."/>
            <person name="Qadri F."/>
            <person name="Myers L.L."/>
            <person name="Chung G.-T."/>
            <person name="Escheverria P."/>
            <person name="Fraser C.M."/>
            <person name="Sadzewicz L."/>
            <person name="Shefchek K.A."/>
            <person name="Tallon L."/>
            <person name="Das S.P."/>
            <person name="Daugherty S."/>
            <person name="Mongodin E.F."/>
        </authorList>
    </citation>
    <scope>NUCLEOTIDE SEQUENCE [LARGE SCALE GENOMIC DNA]</scope>
    <source>
        <strain evidence="2">3998T(B)3</strain>
    </source>
</reference>
<dbReference type="Gene3D" id="1.10.150.240">
    <property type="entry name" value="Putative phosphatase, domain 2"/>
    <property type="match status" value="1"/>
</dbReference>
<dbReference type="Proteomes" id="UP000020773">
    <property type="component" value="Unassembled WGS sequence"/>
</dbReference>
<dbReference type="InterPro" id="IPR041492">
    <property type="entry name" value="HAD_2"/>
</dbReference>
<evidence type="ECO:0000313" key="1">
    <source>
        <dbReference type="EMBL" id="EXY89459.1"/>
    </source>
</evidence>
<dbReference type="GO" id="GO:0006281">
    <property type="term" value="P:DNA repair"/>
    <property type="evidence" value="ECO:0007669"/>
    <property type="project" value="TreeGrafter"/>
</dbReference>
<dbReference type="AlphaFoldDB" id="A0A015TYH8"/>
<dbReference type="RefSeq" id="WP_032579106.1">
    <property type="nucleotide sequence ID" value="NZ_JGDB01000249.1"/>
</dbReference>
<dbReference type="GO" id="GO:0005829">
    <property type="term" value="C:cytosol"/>
    <property type="evidence" value="ECO:0007669"/>
    <property type="project" value="TreeGrafter"/>
</dbReference>
<dbReference type="Pfam" id="PF13419">
    <property type="entry name" value="HAD_2"/>
    <property type="match status" value="1"/>
</dbReference>
<name>A0A015TYH8_BACFG</name>
<accession>A0A015TYH8</accession>
<proteinExistence type="predicted"/>
<dbReference type="SFLD" id="SFLDG01129">
    <property type="entry name" value="C1.5:_HAD__Beta-PGM__Phosphata"/>
    <property type="match status" value="1"/>
</dbReference>
<comment type="caution">
    <text evidence="1">The sequence shown here is derived from an EMBL/GenBank/DDBJ whole genome shotgun (WGS) entry which is preliminary data.</text>
</comment>
<dbReference type="InterPro" id="IPR023214">
    <property type="entry name" value="HAD_sf"/>
</dbReference>
<sequence length="212" mass="23690">MIRLVAFDLDGTIGDTIPLCLAAFREATTPYVDHELSDDEIARTFGLNEEGMINQVVSGDSREKALNDFYVIYEEMHAILCPKPFEGMKTLIGQLHERNVIVVLIMGKGIRSCDITLKQFGMDGCFDRIETGSSEKNRKSEAMKAISLYYGFKSNEMIYVGDAVSDIEACNSVKIQCLSAAWAASTDCEQLEKYNSGYVFSSVRLLRDFLLC</sequence>
<organism evidence="1 2">
    <name type="scientific">Bacteroides fragilis str. 3998T(B)3</name>
    <dbReference type="NCBI Taxonomy" id="1339316"/>
    <lineage>
        <taxon>Bacteria</taxon>
        <taxon>Pseudomonadati</taxon>
        <taxon>Bacteroidota</taxon>
        <taxon>Bacteroidia</taxon>
        <taxon>Bacteroidales</taxon>
        <taxon>Bacteroidaceae</taxon>
        <taxon>Bacteroides</taxon>
    </lineage>
</organism>
<dbReference type="PANTHER" id="PTHR43434:SF13">
    <property type="entry name" value="PHOSPHOGLYCOLATE PHOSPHATASE"/>
    <property type="match status" value="1"/>
</dbReference>
<dbReference type="Gene3D" id="3.40.50.1000">
    <property type="entry name" value="HAD superfamily/HAD-like"/>
    <property type="match status" value="1"/>
</dbReference>
<dbReference type="InterPro" id="IPR023198">
    <property type="entry name" value="PGP-like_dom2"/>
</dbReference>
<dbReference type="EMBL" id="JGDB01000249">
    <property type="protein sequence ID" value="EXY89459.1"/>
    <property type="molecule type" value="Genomic_DNA"/>
</dbReference>
<dbReference type="InterPro" id="IPR036412">
    <property type="entry name" value="HAD-like_sf"/>
</dbReference>
<gene>
    <name evidence="1" type="ORF">M125_3877</name>
</gene>
<dbReference type="PANTHER" id="PTHR43434">
    <property type="entry name" value="PHOSPHOGLYCOLATE PHOSPHATASE"/>
    <property type="match status" value="1"/>
</dbReference>
<keyword evidence="1" id="KW-0378">Hydrolase</keyword>
<protein>
    <submittedName>
        <fullName evidence="1">Haloacid dehalogenase-like hydrolase family protein</fullName>
    </submittedName>
</protein>